<dbReference type="InterPro" id="IPR008254">
    <property type="entry name" value="Flavodoxin/NO_synth"/>
</dbReference>
<dbReference type="GO" id="GO:0010181">
    <property type="term" value="F:FMN binding"/>
    <property type="evidence" value="ECO:0007669"/>
    <property type="project" value="InterPro"/>
</dbReference>
<reference evidence="3 4" key="1">
    <citation type="submission" date="2016-07" db="EMBL/GenBank/DDBJ databases">
        <title>Pervasive Adenine N6-methylation of Active Genes in Fungi.</title>
        <authorList>
            <consortium name="DOE Joint Genome Institute"/>
            <person name="Mondo S.J."/>
            <person name="Dannebaum R.O."/>
            <person name="Kuo R.C."/>
            <person name="Labutti K."/>
            <person name="Haridas S."/>
            <person name="Kuo A."/>
            <person name="Salamov A."/>
            <person name="Ahrendt S.R."/>
            <person name="Lipzen A."/>
            <person name="Sullivan W."/>
            <person name="Andreopoulos W.B."/>
            <person name="Clum A."/>
            <person name="Lindquist E."/>
            <person name="Daum C."/>
            <person name="Ramamoorthy G.K."/>
            <person name="Gryganskyi A."/>
            <person name="Culley D."/>
            <person name="Magnuson J.K."/>
            <person name="James T.Y."/>
            <person name="O'Malley M.A."/>
            <person name="Stajich J.E."/>
            <person name="Spatafora J.W."/>
            <person name="Visel A."/>
            <person name="Grigoriev I.V."/>
        </authorList>
    </citation>
    <scope>NUCLEOTIDE SEQUENCE [LARGE SCALE GENOMIC DNA]</scope>
    <source>
        <strain evidence="3 4">NRRL 2496</strain>
    </source>
</reference>
<sequence length="214" mass="22759">MAGTVYIVIYTLYHHIYKLALEVQKGLESSGVKTKIFQVQETLSDDILQKMHAPAKPNLPIISVEQLTEPDGLIFGIPTRFGTMPAQMKALLDATGKLWATGALAGKFAGTFFCTASQHGGQETTALTTVTYFAHHGMIYVPFGFAHTSMFDNSEVIGGSAYGAGTVANGDGSRQPTEKELVIAKTQGENFGHVIATYTSGKSSSTSAPTTSTT</sequence>
<accession>A0A1X2H5Z4</accession>
<dbReference type="EMBL" id="MCGN01000008">
    <property type="protein sequence ID" value="ORY93870.1"/>
    <property type="molecule type" value="Genomic_DNA"/>
</dbReference>
<name>A0A1X2H5Z4_SYNRA</name>
<dbReference type="PANTHER" id="PTHR30546:SF23">
    <property type="entry name" value="FLAVOPROTEIN-LIKE PROTEIN YCP4-RELATED"/>
    <property type="match status" value="1"/>
</dbReference>
<dbReference type="OMA" id="HHGMLIM"/>
<dbReference type="AlphaFoldDB" id="A0A1X2H5Z4"/>
<dbReference type="PROSITE" id="PS50902">
    <property type="entry name" value="FLAVODOXIN_LIKE"/>
    <property type="match status" value="1"/>
</dbReference>
<gene>
    <name evidence="3" type="ORF">BCR43DRAFT_461224</name>
</gene>
<dbReference type="PANTHER" id="PTHR30546">
    <property type="entry name" value="FLAVODOXIN-RELATED PROTEIN WRBA-RELATED"/>
    <property type="match status" value="1"/>
</dbReference>
<dbReference type="OrthoDB" id="504689at2759"/>
<dbReference type="STRING" id="13706.A0A1X2H5Z4"/>
<evidence type="ECO:0000256" key="1">
    <source>
        <dbReference type="ARBA" id="ARBA00006961"/>
    </source>
</evidence>
<dbReference type="NCBIfam" id="TIGR01755">
    <property type="entry name" value="flav_wrbA"/>
    <property type="match status" value="1"/>
</dbReference>
<dbReference type="InterPro" id="IPR005025">
    <property type="entry name" value="FMN_Rdtase-like_dom"/>
</dbReference>
<comment type="similarity">
    <text evidence="1">Belongs to the WrbA family.</text>
</comment>
<dbReference type="GO" id="GO:0016020">
    <property type="term" value="C:membrane"/>
    <property type="evidence" value="ECO:0007669"/>
    <property type="project" value="TreeGrafter"/>
</dbReference>
<dbReference type="FunFam" id="3.40.50.360:FF:000001">
    <property type="entry name" value="NAD(P)H dehydrogenase (Quinone) FQR1-like"/>
    <property type="match status" value="1"/>
</dbReference>
<dbReference type="Pfam" id="PF03358">
    <property type="entry name" value="FMN_red"/>
    <property type="match status" value="1"/>
</dbReference>
<evidence type="ECO:0000313" key="3">
    <source>
        <dbReference type="EMBL" id="ORY93870.1"/>
    </source>
</evidence>
<keyword evidence="4" id="KW-1185">Reference proteome</keyword>
<dbReference type="Proteomes" id="UP000242180">
    <property type="component" value="Unassembled WGS sequence"/>
</dbReference>
<feature type="domain" description="Flavodoxin-like" evidence="2">
    <location>
        <begin position="5"/>
        <end position="191"/>
    </location>
</feature>
<protein>
    <submittedName>
        <fullName evidence="3">NAD(P)H:quinone oxidoreductase, type IV</fullName>
    </submittedName>
</protein>
<organism evidence="3 4">
    <name type="scientific">Syncephalastrum racemosum</name>
    <name type="common">Filamentous fungus</name>
    <dbReference type="NCBI Taxonomy" id="13706"/>
    <lineage>
        <taxon>Eukaryota</taxon>
        <taxon>Fungi</taxon>
        <taxon>Fungi incertae sedis</taxon>
        <taxon>Mucoromycota</taxon>
        <taxon>Mucoromycotina</taxon>
        <taxon>Mucoromycetes</taxon>
        <taxon>Mucorales</taxon>
        <taxon>Syncephalastraceae</taxon>
        <taxon>Syncephalastrum</taxon>
    </lineage>
</organism>
<proteinExistence type="inferred from homology"/>
<comment type="caution">
    <text evidence="3">The sequence shown here is derived from an EMBL/GenBank/DDBJ whole genome shotgun (WGS) entry which is preliminary data.</text>
</comment>
<dbReference type="InterPro" id="IPR029039">
    <property type="entry name" value="Flavoprotein-like_sf"/>
</dbReference>
<dbReference type="NCBIfam" id="NF002999">
    <property type="entry name" value="PRK03767.1"/>
    <property type="match status" value="1"/>
</dbReference>
<evidence type="ECO:0000313" key="4">
    <source>
        <dbReference type="Proteomes" id="UP000242180"/>
    </source>
</evidence>
<dbReference type="SUPFAM" id="SSF52218">
    <property type="entry name" value="Flavoproteins"/>
    <property type="match status" value="1"/>
</dbReference>
<dbReference type="InterPro" id="IPR010089">
    <property type="entry name" value="Flavoprotein_WrbA-like"/>
</dbReference>
<evidence type="ECO:0000259" key="2">
    <source>
        <dbReference type="PROSITE" id="PS50902"/>
    </source>
</evidence>
<dbReference type="InParanoid" id="A0A1X2H5Z4"/>
<dbReference type="FunCoup" id="A0A1X2H5Z4">
    <property type="interactions" value="150"/>
</dbReference>
<dbReference type="GO" id="GO:0003955">
    <property type="term" value="F:NAD(P)H dehydrogenase (quinone) activity"/>
    <property type="evidence" value="ECO:0007669"/>
    <property type="project" value="InterPro"/>
</dbReference>
<dbReference type="Gene3D" id="3.40.50.360">
    <property type="match status" value="1"/>
</dbReference>